<organism evidence="3 4">
    <name type="scientific">Rothia mucilaginosa M508</name>
    <dbReference type="NCBI Taxonomy" id="563033"/>
    <lineage>
        <taxon>Bacteria</taxon>
        <taxon>Bacillati</taxon>
        <taxon>Actinomycetota</taxon>
        <taxon>Actinomycetes</taxon>
        <taxon>Micrococcales</taxon>
        <taxon>Micrococcaceae</taxon>
        <taxon>Rothia</taxon>
    </lineage>
</organism>
<proteinExistence type="predicted"/>
<reference evidence="3 4" key="1">
    <citation type="submission" date="2011-08" db="EMBL/GenBank/DDBJ databases">
        <title>The Genome Sequence of Rothia mucilaginosa M508.</title>
        <authorList>
            <consortium name="The Broad Institute Genome Sequencing Platform"/>
            <consortium name="The Broad Institute Genome Sequencing Center for Infectious Disease"/>
            <person name="Earl A."/>
            <person name="Ward D."/>
            <person name="Feldgarden M."/>
            <person name="Gevers D."/>
            <person name="Sibley C.D."/>
            <person name="Field T.R."/>
            <person name="Grinwis M."/>
            <person name="Eshaghurshan C.S."/>
            <person name="Surette M.G."/>
            <person name="Young S.K."/>
            <person name="Zeng Q."/>
            <person name="Gargeya S."/>
            <person name="Fitzgerald M."/>
            <person name="Haas B."/>
            <person name="Abouelleil A."/>
            <person name="Alvarado L."/>
            <person name="Arachchi H.M."/>
            <person name="Berlin A."/>
            <person name="Brown A."/>
            <person name="Chapman S.B."/>
            <person name="Chen Z."/>
            <person name="Dunbar C."/>
            <person name="Freedman E."/>
            <person name="Gearin G."/>
            <person name="Gellesch M."/>
            <person name="Goldberg J."/>
            <person name="Griggs A."/>
            <person name="Gujja S."/>
            <person name="Heiman D."/>
            <person name="Howarth C."/>
            <person name="Larson L."/>
            <person name="Lui A."/>
            <person name="MacDonald P.J.P."/>
            <person name="Montmayeur A."/>
            <person name="Murphy C."/>
            <person name="Neiman D."/>
            <person name="Pearson M."/>
            <person name="Priest M."/>
            <person name="Roberts A."/>
            <person name="Saif S."/>
            <person name="Shea T."/>
            <person name="Shenoy N."/>
            <person name="Sisk P."/>
            <person name="Stolte C."/>
            <person name="Sykes S."/>
            <person name="Wortman J."/>
            <person name="Nusbaum C."/>
            <person name="Birren B."/>
        </authorList>
    </citation>
    <scope>NUCLEOTIDE SEQUENCE [LARGE SCALE GENOMIC DNA]</scope>
    <source>
        <strain evidence="3 4">M508</strain>
    </source>
</reference>
<dbReference type="AlphaFoldDB" id="G5EQI0"/>
<evidence type="ECO:0000259" key="1">
    <source>
        <dbReference type="Pfam" id="PF18739"/>
    </source>
</evidence>
<name>G5EQI0_9MICC</name>
<dbReference type="Pfam" id="PF18862">
    <property type="entry name" value="ApeA_NTD1"/>
    <property type="match status" value="1"/>
</dbReference>
<protein>
    <submittedName>
        <fullName evidence="3">Uncharacterized protein</fullName>
    </submittedName>
</protein>
<evidence type="ECO:0000313" key="3">
    <source>
        <dbReference type="EMBL" id="EHB88761.1"/>
    </source>
</evidence>
<dbReference type="HOGENOM" id="CLU_039923_0_0_11"/>
<dbReference type="PATRIC" id="fig|563033.4.peg.536"/>
<dbReference type="InterPro" id="IPR041229">
    <property type="entry name" value="HEPN_Apea"/>
</dbReference>
<feature type="domain" description="ApeA N-terminal" evidence="2">
    <location>
        <begin position="13"/>
        <end position="153"/>
    </location>
</feature>
<sequence>MNESPFPFAEKGEWVGHWWLPENPDNKVAGTLIYDGEGGLNLKLDNHFDGCYPNGLGDIRKDENGNLFRVRAVRSKDYLNSYDVIYGVADGVDITIMDAMGKSYTKTQGRIGKNHTSSYRISADKLILGKHLGNKNNKVFDGLRVSVDNLGCWDSPEGGQEFKFSVLGKTVEICGVGSSEKHNQRGPFCQIISGEGFSLQEALEEVNVIQNFISFVVNQFSGIVWVQLQDGNEFLNLLFSPNKIGTGAGVARGKFDAEISSNAFPIASLSRWFELVNRAQAAISMVIAMQFEKMPFVENDLLMATMTAEVLHRNLKLGGKPYDNQEFKLMREKLLEVAPDGYKEMIKSSIRNELTLRQRLVSLADFVGEDLISTLIPDVKYWAKETTKARNYLTHEGKAKNQSVEELMAIVDVTRTVVVLSVMRCIGVSAEYQKIIVSRHRQYNNAARCAGEWLTPPPEEITEEKQNHTDA</sequence>
<evidence type="ECO:0000259" key="2">
    <source>
        <dbReference type="Pfam" id="PF18862"/>
    </source>
</evidence>
<dbReference type="Pfam" id="PF18739">
    <property type="entry name" value="HEPN_Apea"/>
    <property type="match status" value="1"/>
</dbReference>
<dbReference type="InterPro" id="IPR041223">
    <property type="entry name" value="ApeA_NTD"/>
</dbReference>
<dbReference type="EMBL" id="ACSB01000005">
    <property type="protein sequence ID" value="EHB88761.1"/>
    <property type="molecule type" value="Genomic_DNA"/>
</dbReference>
<accession>G5EQI0</accession>
<comment type="caution">
    <text evidence="3">The sequence shown here is derived from an EMBL/GenBank/DDBJ whole genome shotgun (WGS) entry which is preliminary data.</text>
</comment>
<evidence type="ECO:0000313" key="4">
    <source>
        <dbReference type="Proteomes" id="UP000004897"/>
    </source>
</evidence>
<feature type="domain" description="Apea-like HEPN" evidence="1">
    <location>
        <begin position="303"/>
        <end position="431"/>
    </location>
</feature>
<dbReference type="Proteomes" id="UP000004897">
    <property type="component" value="Unassembled WGS sequence"/>
</dbReference>
<gene>
    <name evidence="3" type="ORF">HMPREF0737_00540</name>
</gene>
<dbReference type="RefSeq" id="WP_005505134.1">
    <property type="nucleotide sequence ID" value="NZ_JH370351.1"/>
</dbReference>